<dbReference type="OrthoDB" id="288590at2759"/>
<organism evidence="8 9">
    <name type="scientific">Coptis chinensis</name>
    <dbReference type="NCBI Taxonomy" id="261450"/>
    <lineage>
        <taxon>Eukaryota</taxon>
        <taxon>Viridiplantae</taxon>
        <taxon>Streptophyta</taxon>
        <taxon>Embryophyta</taxon>
        <taxon>Tracheophyta</taxon>
        <taxon>Spermatophyta</taxon>
        <taxon>Magnoliopsida</taxon>
        <taxon>Ranunculales</taxon>
        <taxon>Ranunculaceae</taxon>
        <taxon>Coptidoideae</taxon>
        <taxon>Coptis</taxon>
    </lineage>
</organism>
<dbReference type="GO" id="GO:0097295">
    <property type="term" value="P:morphine biosynthetic process"/>
    <property type="evidence" value="ECO:0007669"/>
    <property type="project" value="UniProtKB-ARBA"/>
</dbReference>
<dbReference type="PANTHER" id="PTHR47991">
    <property type="entry name" value="OXOGLUTARATE/IRON-DEPENDENT DIOXYGENASE"/>
    <property type="match status" value="1"/>
</dbReference>
<evidence type="ECO:0000256" key="5">
    <source>
        <dbReference type="ARBA" id="ARBA00023004"/>
    </source>
</evidence>
<dbReference type="InterPro" id="IPR050295">
    <property type="entry name" value="Plant_2OG-oxidoreductases"/>
</dbReference>
<dbReference type="SMR" id="A0A835HTU1"/>
<reference evidence="8 9" key="1">
    <citation type="submission" date="2020-10" db="EMBL/GenBank/DDBJ databases">
        <title>The Coptis chinensis genome and diversification of protoberbering-type alkaloids.</title>
        <authorList>
            <person name="Wang B."/>
            <person name="Shu S."/>
            <person name="Song C."/>
            <person name="Liu Y."/>
        </authorList>
    </citation>
    <scope>NUCLEOTIDE SEQUENCE [LARGE SCALE GENOMIC DNA]</scope>
    <source>
        <strain evidence="8">HL-2020</strain>
        <tissue evidence="8">Leaf</tissue>
    </source>
</reference>
<dbReference type="GO" id="GO:0016706">
    <property type="term" value="F:2-oxoglutarate-dependent dioxygenase activity"/>
    <property type="evidence" value="ECO:0007669"/>
    <property type="project" value="UniProtKB-ARBA"/>
</dbReference>
<evidence type="ECO:0000313" key="8">
    <source>
        <dbReference type="EMBL" id="KAF9604122.1"/>
    </source>
</evidence>
<keyword evidence="5 6" id="KW-0408">Iron</keyword>
<comment type="cofactor">
    <cofactor evidence="1">
        <name>Fe cation</name>
        <dbReference type="ChEBI" id="CHEBI:24875"/>
    </cofactor>
</comment>
<dbReference type="PROSITE" id="PS51471">
    <property type="entry name" value="FE2OG_OXY"/>
    <property type="match status" value="1"/>
</dbReference>
<evidence type="ECO:0000259" key="7">
    <source>
        <dbReference type="PROSITE" id="PS51471"/>
    </source>
</evidence>
<protein>
    <recommendedName>
        <fullName evidence="7">Fe2OG dioxygenase domain-containing protein</fullName>
    </recommendedName>
</protein>
<evidence type="ECO:0000256" key="3">
    <source>
        <dbReference type="ARBA" id="ARBA00022723"/>
    </source>
</evidence>
<dbReference type="AlphaFoldDB" id="A0A835HTU1"/>
<dbReference type="EMBL" id="JADFTS010000005">
    <property type="protein sequence ID" value="KAF9604122.1"/>
    <property type="molecule type" value="Genomic_DNA"/>
</dbReference>
<proteinExistence type="inferred from homology"/>
<dbReference type="InterPro" id="IPR027443">
    <property type="entry name" value="IPNS-like_sf"/>
</dbReference>
<dbReference type="SUPFAM" id="SSF51197">
    <property type="entry name" value="Clavaminate synthase-like"/>
    <property type="match status" value="1"/>
</dbReference>
<keyword evidence="3 6" id="KW-0479">Metal-binding</keyword>
<dbReference type="Pfam" id="PF03171">
    <property type="entry name" value="2OG-FeII_Oxy"/>
    <property type="match status" value="1"/>
</dbReference>
<sequence>MTKNLISLGGSLPVDNVQALAGTELKDVPDRYVRSELEYDNDVVSTDNDVEIPVIDLSRLLNQKSASDELAKFHSACLDWGFFQLINHGVSEEVIEKMKVDMEDFFRLPLEEKKVYGQLPDSTEGYGQSFVKSDEQKLEWADMHLLITNPVKERNMRFWPNNPTSFRESVNKFSKDVQEVAMCLIGLMARNLGLESQVLTKPFENCIQAVRMNYYPPCRYSDKVLGLTPHSDASSLTLLLQVNQVNGLQIKKNGKWFPVQPILGAFVVNIGDILEIMTNGVYKSIEHRVVINPDKERLSIAVFHDPEFSAIIEPVQDLVKKHGARYKTVRHADFLNQSINNKLDSKTFLDQFKL</sequence>
<dbReference type="GO" id="GO:0046872">
    <property type="term" value="F:metal ion binding"/>
    <property type="evidence" value="ECO:0007669"/>
    <property type="project" value="UniProtKB-KW"/>
</dbReference>
<dbReference type="Proteomes" id="UP000631114">
    <property type="component" value="Unassembled WGS sequence"/>
</dbReference>
<dbReference type="InterPro" id="IPR044861">
    <property type="entry name" value="IPNS-like_FE2OG_OXY"/>
</dbReference>
<comment type="similarity">
    <text evidence="2 6">Belongs to the iron/ascorbate-dependent oxidoreductase family.</text>
</comment>
<dbReference type="InterPro" id="IPR026992">
    <property type="entry name" value="DIOX_N"/>
</dbReference>
<comment type="caution">
    <text evidence="8">The sequence shown here is derived from an EMBL/GenBank/DDBJ whole genome shotgun (WGS) entry which is preliminary data.</text>
</comment>
<evidence type="ECO:0000256" key="1">
    <source>
        <dbReference type="ARBA" id="ARBA00001962"/>
    </source>
</evidence>
<keyword evidence="9" id="KW-1185">Reference proteome</keyword>
<evidence type="ECO:0000256" key="2">
    <source>
        <dbReference type="ARBA" id="ARBA00008056"/>
    </source>
</evidence>
<dbReference type="Pfam" id="PF14226">
    <property type="entry name" value="DIOX_N"/>
    <property type="match status" value="1"/>
</dbReference>
<evidence type="ECO:0000256" key="6">
    <source>
        <dbReference type="RuleBase" id="RU003682"/>
    </source>
</evidence>
<accession>A0A835HTU1</accession>
<dbReference type="Gene3D" id="2.60.120.330">
    <property type="entry name" value="B-lactam Antibiotic, Isopenicillin N Synthase, Chain"/>
    <property type="match status" value="1"/>
</dbReference>
<keyword evidence="4 6" id="KW-0560">Oxidoreductase</keyword>
<gene>
    <name evidence="8" type="ORF">IFM89_002797</name>
</gene>
<name>A0A835HTU1_9MAGN</name>
<feature type="domain" description="Fe2OG dioxygenase" evidence="7">
    <location>
        <begin position="206"/>
        <end position="306"/>
    </location>
</feature>
<evidence type="ECO:0000256" key="4">
    <source>
        <dbReference type="ARBA" id="ARBA00023002"/>
    </source>
</evidence>
<dbReference type="FunFam" id="2.60.120.330:FF:000001">
    <property type="entry name" value="Protein SRG1"/>
    <property type="match status" value="1"/>
</dbReference>
<dbReference type="InterPro" id="IPR005123">
    <property type="entry name" value="Oxoglu/Fe-dep_dioxygenase_dom"/>
</dbReference>
<evidence type="ECO:0000313" key="9">
    <source>
        <dbReference type="Proteomes" id="UP000631114"/>
    </source>
</evidence>